<reference evidence="2 3" key="1">
    <citation type="submission" date="2023-08" db="EMBL/GenBank/DDBJ databases">
        <title>The draft genome sequence of Paracraurococcus sp. LOR1-02.</title>
        <authorList>
            <person name="Kingkaew E."/>
            <person name="Tanasupawat S."/>
        </authorList>
    </citation>
    <scope>NUCLEOTIDE SEQUENCE [LARGE SCALE GENOMIC DNA]</scope>
    <source>
        <strain evidence="2 3">LOR1-02</strain>
    </source>
</reference>
<protein>
    <submittedName>
        <fullName evidence="2">Uncharacterized protein</fullName>
    </submittedName>
</protein>
<keyword evidence="1" id="KW-1133">Transmembrane helix</keyword>
<evidence type="ECO:0000313" key="3">
    <source>
        <dbReference type="Proteomes" id="UP001243009"/>
    </source>
</evidence>
<proteinExistence type="predicted"/>
<sequence>MRGDLCATMDRPVATTPPPPPLHTPLVWAWGGLLLTVTTWLTGVIALFHSLASLFD</sequence>
<organism evidence="2 3">
    <name type="scientific">Paracraurococcus lichenis</name>
    <dbReference type="NCBI Taxonomy" id="3064888"/>
    <lineage>
        <taxon>Bacteria</taxon>
        <taxon>Pseudomonadati</taxon>
        <taxon>Pseudomonadota</taxon>
        <taxon>Alphaproteobacteria</taxon>
        <taxon>Acetobacterales</taxon>
        <taxon>Roseomonadaceae</taxon>
        <taxon>Paracraurococcus</taxon>
    </lineage>
</organism>
<accession>A0ABT9E5W5</accession>
<gene>
    <name evidence="2" type="ORF">Q7A36_24515</name>
</gene>
<evidence type="ECO:0000256" key="1">
    <source>
        <dbReference type="SAM" id="Phobius"/>
    </source>
</evidence>
<feature type="transmembrane region" description="Helical" evidence="1">
    <location>
        <begin position="27"/>
        <end position="48"/>
    </location>
</feature>
<comment type="caution">
    <text evidence="2">The sequence shown here is derived from an EMBL/GenBank/DDBJ whole genome shotgun (WGS) entry which is preliminary data.</text>
</comment>
<dbReference type="RefSeq" id="WP_305106391.1">
    <property type="nucleotide sequence ID" value="NZ_JAUTWS010000030.1"/>
</dbReference>
<dbReference type="Proteomes" id="UP001243009">
    <property type="component" value="Unassembled WGS sequence"/>
</dbReference>
<evidence type="ECO:0000313" key="2">
    <source>
        <dbReference type="EMBL" id="MDO9711533.1"/>
    </source>
</evidence>
<keyword evidence="1" id="KW-0812">Transmembrane</keyword>
<dbReference type="EMBL" id="JAUTWS010000030">
    <property type="protein sequence ID" value="MDO9711533.1"/>
    <property type="molecule type" value="Genomic_DNA"/>
</dbReference>
<keyword evidence="1" id="KW-0472">Membrane</keyword>
<name>A0ABT9E5W5_9PROT</name>
<keyword evidence="3" id="KW-1185">Reference proteome</keyword>